<protein>
    <submittedName>
        <fullName evidence="1">Uncharacterized protein</fullName>
    </submittedName>
</protein>
<comment type="caution">
    <text evidence="1">The sequence shown here is derived from an EMBL/GenBank/DDBJ whole genome shotgun (WGS) entry which is preliminary data.</text>
</comment>
<keyword evidence="2" id="KW-1185">Reference proteome</keyword>
<evidence type="ECO:0000313" key="1">
    <source>
        <dbReference type="EMBL" id="CAK5078083.1"/>
    </source>
</evidence>
<name>A0ACB0ZIC1_MELEN</name>
<organism evidence="1 2">
    <name type="scientific">Meloidogyne enterolobii</name>
    <name type="common">Root-knot nematode worm</name>
    <name type="synonym">Meloidogyne mayaguensis</name>
    <dbReference type="NCBI Taxonomy" id="390850"/>
    <lineage>
        <taxon>Eukaryota</taxon>
        <taxon>Metazoa</taxon>
        <taxon>Ecdysozoa</taxon>
        <taxon>Nematoda</taxon>
        <taxon>Chromadorea</taxon>
        <taxon>Rhabditida</taxon>
        <taxon>Tylenchina</taxon>
        <taxon>Tylenchomorpha</taxon>
        <taxon>Tylenchoidea</taxon>
        <taxon>Meloidogynidae</taxon>
        <taxon>Meloidogyninae</taxon>
        <taxon>Meloidogyne</taxon>
    </lineage>
</organism>
<accession>A0ACB0ZIC1</accession>
<sequence>MDSRLPFVFFFFFSIRSRMNTPALLFFLLVIKWKGTKGTTIGASLALEEVLSTRKMRDVRLGVDDRRMEVKGEWKRGEGGKWGEGVSRKERQAHTLQRQG</sequence>
<dbReference type="Proteomes" id="UP001497535">
    <property type="component" value="Unassembled WGS sequence"/>
</dbReference>
<proteinExistence type="predicted"/>
<reference evidence="1" key="1">
    <citation type="submission" date="2023-11" db="EMBL/GenBank/DDBJ databases">
        <authorList>
            <person name="Poullet M."/>
        </authorList>
    </citation>
    <scope>NUCLEOTIDE SEQUENCE</scope>
    <source>
        <strain evidence="1">E1834</strain>
    </source>
</reference>
<gene>
    <name evidence="1" type="ORF">MENTE1834_LOCUS25122</name>
</gene>
<evidence type="ECO:0000313" key="2">
    <source>
        <dbReference type="Proteomes" id="UP001497535"/>
    </source>
</evidence>
<dbReference type="EMBL" id="CAVMJV010000035">
    <property type="protein sequence ID" value="CAK5078083.1"/>
    <property type="molecule type" value="Genomic_DNA"/>
</dbReference>